<dbReference type="Pfam" id="PF00545">
    <property type="entry name" value="Ribonuclease"/>
    <property type="match status" value="1"/>
</dbReference>
<accession>A0AAW0GP72</accession>
<name>A0AAW0GP72_9APHY</name>
<dbReference type="GO" id="GO:0003723">
    <property type="term" value="F:RNA binding"/>
    <property type="evidence" value="ECO:0007669"/>
    <property type="project" value="InterPro"/>
</dbReference>
<sequence>MLGAQAAIMGRQSGGCNCAGTKFTASDISKAIVKADDGGASNYPHQYHDYEGFSFPSCSGEFFEYPIKSGSVYTGGSPGANRVIYDEDGDFCACLTHTGASGNDFLECSF</sequence>
<evidence type="ECO:0000256" key="5">
    <source>
        <dbReference type="ARBA" id="ARBA00023239"/>
    </source>
</evidence>
<dbReference type="Proteomes" id="UP001385951">
    <property type="component" value="Unassembled WGS sequence"/>
</dbReference>
<organism evidence="6 7">
    <name type="scientific">Cerrena zonata</name>
    <dbReference type="NCBI Taxonomy" id="2478898"/>
    <lineage>
        <taxon>Eukaryota</taxon>
        <taxon>Fungi</taxon>
        <taxon>Dikarya</taxon>
        <taxon>Basidiomycota</taxon>
        <taxon>Agaricomycotina</taxon>
        <taxon>Agaricomycetes</taxon>
        <taxon>Polyporales</taxon>
        <taxon>Cerrenaceae</taxon>
        <taxon>Cerrena</taxon>
    </lineage>
</organism>
<dbReference type="InterPro" id="IPR000026">
    <property type="entry name" value="N1-like"/>
</dbReference>
<keyword evidence="2" id="KW-0255">Endonuclease</keyword>
<dbReference type="Gene3D" id="3.10.450.30">
    <property type="entry name" value="Microbial ribonucleases"/>
    <property type="match status" value="1"/>
</dbReference>
<proteinExistence type="predicted"/>
<keyword evidence="3" id="KW-0378">Hydrolase</keyword>
<evidence type="ECO:0000256" key="4">
    <source>
        <dbReference type="ARBA" id="ARBA00023157"/>
    </source>
</evidence>
<dbReference type="GO" id="GO:0004521">
    <property type="term" value="F:RNA endonuclease activity"/>
    <property type="evidence" value="ECO:0007669"/>
    <property type="project" value="InterPro"/>
</dbReference>
<evidence type="ECO:0000313" key="6">
    <source>
        <dbReference type="EMBL" id="KAK7694995.1"/>
    </source>
</evidence>
<dbReference type="GO" id="GO:0016787">
    <property type="term" value="F:hydrolase activity"/>
    <property type="evidence" value="ECO:0007669"/>
    <property type="project" value="UniProtKB-KW"/>
</dbReference>
<evidence type="ECO:0000256" key="1">
    <source>
        <dbReference type="ARBA" id="ARBA00022722"/>
    </source>
</evidence>
<evidence type="ECO:0000313" key="7">
    <source>
        <dbReference type="Proteomes" id="UP001385951"/>
    </source>
</evidence>
<protein>
    <submittedName>
        <fullName evidence="6">Uncharacterized protein</fullName>
    </submittedName>
</protein>
<keyword evidence="1" id="KW-0540">Nuclease</keyword>
<keyword evidence="4" id="KW-1015">Disulfide bond</keyword>
<evidence type="ECO:0000256" key="2">
    <source>
        <dbReference type="ARBA" id="ARBA00022759"/>
    </source>
</evidence>
<dbReference type="EMBL" id="JASBNA010000002">
    <property type="protein sequence ID" value="KAK7694995.1"/>
    <property type="molecule type" value="Genomic_DNA"/>
</dbReference>
<dbReference type="SUPFAM" id="SSF53933">
    <property type="entry name" value="Microbial ribonucleases"/>
    <property type="match status" value="1"/>
</dbReference>
<dbReference type="CDD" id="cd00606">
    <property type="entry name" value="fungal_RNase"/>
    <property type="match status" value="1"/>
</dbReference>
<dbReference type="GO" id="GO:0016829">
    <property type="term" value="F:lyase activity"/>
    <property type="evidence" value="ECO:0007669"/>
    <property type="project" value="UniProtKB-KW"/>
</dbReference>
<keyword evidence="5" id="KW-0456">Lyase</keyword>
<dbReference type="InterPro" id="IPR016191">
    <property type="entry name" value="Ribonuclease/ribotoxin"/>
</dbReference>
<comment type="caution">
    <text evidence="6">The sequence shown here is derived from an EMBL/GenBank/DDBJ whole genome shotgun (WGS) entry which is preliminary data.</text>
</comment>
<dbReference type="PANTHER" id="PTHR42104">
    <property type="entry name" value="EXTRACELLULAR GUANYL-SPECIFIC RIBONUCLEASE RNTA (AFU_ORTHOLOGUE AFUA_4G03230)"/>
    <property type="match status" value="1"/>
</dbReference>
<gene>
    <name evidence="6" type="ORF">QCA50_002183</name>
</gene>
<keyword evidence="7" id="KW-1185">Reference proteome</keyword>
<evidence type="ECO:0000256" key="3">
    <source>
        <dbReference type="ARBA" id="ARBA00022801"/>
    </source>
</evidence>
<reference evidence="6 7" key="1">
    <citation type="submission" date="2022-09" db="EMBL/GenBank/DDBJ databases">
        <authorList>
            <person name="Palmer J.M."/>
        </authorList>
    </citation>
    <scope>NUCLEOTIDE SEQUENCE [LARGE SCALE GENOMIC DNA]</scope>
    <source>
        <strain evidence="6 7">DSM 7382</strain>
    </source>
</reference>
<dbReference type="PANTHER" id="PTHR42104:SF1">
    <property type="entry name" value="EXTRACELLULAR GUANYL-SPECIFIC RIBONUCLEASE RNTA (AFU_ORTHOLOGUE AFUA_4G03230)"/>
    <property type="match status" value="1"/>
</dbReference>
<dbReference type="AlphaFoldDB" id="A0AAW0GP72"/>